<sequence length="232" mass="25974">MSTRRKKSINDISDEVFKAVIAHLENGGTKKAACEMLSVSSNATMERMVEEWKDLQILTAEMKKKKRGTPIEGVELANMIESYLQGDSFEEIATRNYRSTAMVKAVLERNGALLRVQGSVDPLNPPMIPDEAVSESFEVGEHVWVAGYQCIGEVMKVMDNPVGAYRVYLLSESTQQYVHVMFYELASVKHLEELGVNIKSLGYKWSKEDSYTLLNAAVASALKREKGDKNAR</sequence>
<protein>
    <submittedName>
        <fullName evidence="1">D2 protein</fullName>
    </submittedName>
</protein>
<accession>A0A2D2W7A2</accession>
<organism evidence="1 2">
    <name type="scientific">Pectobacterium phage DU_PP_V</name>
    <dbReference type="NCBI Taxonomy" id="2041492"/>
    <lineage>
        <taxon>Viruses</taxon>
        <taxon>Duplodnaviria</taxon>
        <taxon>Heunggongvirae</taxon>
        <taxon>Uroviricota</taxon>
        <taxon>Caudoviricetes</taxon>
        <taxon>Demerecviridae</taxon>
        <taxon>Mccorquodalevirinae</taxon>
        <taxon>Hongcheonvirus</taxon>
        <taxon>Hongcheonvirus DUPPV</taxon>
    </lineage>
</organism>
<proteinExistence type="predicted"/>
<dbReference type="Proteomes" id="UP000240663">
    <property type="component" value="Segment"/>
</dbReference>
<gene>
    <name evidence="1" type="ORF">P13BB106kb_p086</name>
</gene>
<reference evidence="1 2" key="1">
    <citation type="submission" date="2017-09" db="EMBL/GenBank/DDBJ databases">
        <title>Complete genome sequence of bacteriophage (DU_PP_V) infecting Pectobacterium spp.</title>
        <authorList>
            <person name="Park T.-H."/>
        </authorList>
    </citation>
    <scope>NUCLEOTIDE SEQUENCE [LARGE SCALE GENOMIC DNA]</scope>
</reference>
<evidence type="ECO:0000313" key="2">
    <source>
        <dbReference type="Proteomes" id="UP000240663"/>
    </source>
</evidence>
<dbReference type="EMBL" id="MF979564">
    <property type="protein sequence ID" value="ATS94070.1"/>
    <property type="molecule type" value="Genomic_DNA"/>
</dbReference>
<name>A0A2D2W7A2_9CAUD</name>
<evidence type="ECO:0000313" key="1">
    <source>
        <dbReference type="EMBL" id="ATS94070.1"/>
    </source>
</evidence>
<keyword evidence="2" id="KW-1185">Reference proteome</keyword>